<keyword evidence="3" id="KW-1185">Reference proteome</keyword>
<feature type="transmembrane region" description="Helical" evidence="1">
    <location>
        <begin position="15"/>
        <end position="33"/>
    </location>
</feature>
<keyword evidence="1" id="KW-0472">Membrane</keyword>
<gene>
    <name evidence="2" type="ORF">GCM10022257_20380</name>
</gene>
<organism evidence="2 3">
    <name type="scientific">Hyunsoonleella aestuarii</name>
    <dbReference type="NCBI Taxonomy" id="912802"/>
    <lineage>
        <taxon>Bacteria</taxon>
        <taxon>Pseudomonadati</taxon>
        <taxon>Bacteroidota</taxon>
        <taxon>Flavobacteriia</taxon>
        <taxon>Flavobacteriales</taxon>
        <taxon>Flavobacteriaceae</taxon>
    </lineage>
</organism>
<keyword evidence="1" id="KW-1133">Transmembrane helix</keyword>
<sequence>MYGKIADFNVFNTDLYQYLKGLFYVTLLSRMLSKMKTKKKLTLKFYQNLGKLFYAVAASDNSVRKIEFDKLKELIIAQWLDLDSIEDNYYEDAAYQIEIVFDWLNSQKFLDATSCYNDFVNYKNEQKHLFSNSINKLIIKTAHAVANSFSGVNKSELILLAKLDLELKK</sequence>
<evidence type="ECO:0008006" key="4">
    <source>
        <dbReference type="Google" id="ProtNLM"/>
    </source>
</evidence>
<dbReference type="RefSeq" id="WP_246046835.1">
    <property type="nucleotide sequence ID" value="NZ_BAABAV010000002.1"/>
</dbReference>
<protein>
    <recommendedName>
        <fullName evidence="4">TerB family tellurite resistance protein</fullName>
    </recommendedName>
</protein>
<keyword evidence="1" id="KW-0812">Transmembrane</keyword>
<evidence type="ECO:0000256" key="1">
    <source>
        <dbReference type="SAM" id="Phobius"/>
    </source>
</evidence>
<reference evidence="3" key="1">
    <citation type="journal article" date="2019" name="Int. J. Syst. Evol. Microbiol.">
        <title>The Global Catalogue of Microorganisms (GCM) 10K type strain sequencing project: providing services to taxonomists for standard genome sequencing and annotation.</title>
        <authorList>
            <consortium name="The Broad Institute Genomics Platform"/>
            <consortium name="The Broad Institute Genome Sequencing Center for Infectious Disease"/>
            <person name="Wu L."/>
            <person name="Ma J."/>
        </authorList>
    </citation>
    <scope>NUCLEOTIDE SEQUENCE [LARGE SCALE GENOMIC DNA]</scope>
    <source>
        <strain evidence="3">JCM 17452</strain>
    </source>
</reference>
<comment type="caution">
    <text evidence="2">The sequence shown here is derived from an EMBL/GenBank/DDBJ whole genome shotgun (WGS) entry which is preliminary data.</text>
</comment>
<dbReference type="Proteomes" id="UP001500027">
    <property type="component" value="Unassembled WGS sequence"/>
</dbReference>
<evidence type="ECO:0000313" key="3">
    <source>
        <dbReference type="Proteomes" id="UP001500027"/>
    </source>
</evidence>
<accession>A0ABP8ECH3</accession>
<evidence type="ECO:0000313" key="2">
    <source>
        <dbReference type="EMBL" id="GAA4269937.1"/>
    </source>
</evidence>
<proteinExistence type="predicted"/>
<name>A0ABP8ECH3_9FLAO</name>
<dbReference type="EMBL" id="BAABAV010000002">
    <property type="protein sequence ID" value="GAA4269937.1"/>
    <property type="molecule type" value="Genomic_DNA"/>
</dbReference>